<reference evidence="1" key="2">
    <citation type="journal article" date="2015" name="Data Brief">
        <title>Shoot transcriptome of the giant reed, Arundo donax.</title>
        <authorList>
            <person name="Barrero R.A."/>
            <person name="Guerrero F.D."/>
            <person name="Moolhuijzen P."/>
            <person name="Goolsby J.A."/>
            <person name="Tidwell J."/>
            <person name="Bellgard S.E."/>
            <person name="Bellgard M.I."/>
        </authorList>
    </citation>
    <scope>NUCLEOTIDE SEQUENCE</scope>
    <source>
        <tissue evidence="1">Shoot tissue taken approximately 20 cm above the soil surface</tissue>
    </source>
</reference>
<sequence>MWMMLISIFRYDLCPCLSHLVFVLVLLWNLLPISFMGTGAFSWYITCSYLFLGPPGKEFKSQSCVANSLYVHAL</sequence>
<accession>A0A0A9EUC7</accession>
<dbReference type="AlphaFoldDB" id="A0A0A9EUC7"/>
<protein>
    <submittedName>
        <fullName evidence="1">Uncharacterized protein</fullName>
    </submittedName>
</protein>
<proteinExistence type="predicted"/>
<reference evidence="1" key="1">
    <citation type="submission" date="2014-09" db="EMBL/GenBank/DDBJ databases">
        <authorList>
            <person name="Magalhaes I.L.F."/>
            <person name="Oliveira U."/>
            <person name="Santos F.R."/>
            <person name="Vidigal T.H.D.A."/>
            <person name="Brescovit A.D."/>
            <person name="Santos A.J."/>
        </authorList>
    </citation>
    <scope>NUCLEOTIDE SEQUENCE</scope>
    <source>
        <tissue evidence="1">Shoot tissue taken approximately 20 cm above the soil surface</tissue>
    </source>
</reference>
<name>A0A0A9EUC7_ARUDO</name>
<organism evidence="1">
    <name type="scientific">Arundo donax</name>
    <name type="common">Giant reed</name>
    <name type="synonym">Donax arundinaceus</name>
    <dbReference type="NCBI Taxonomy" id="35708"/>
    <lineage>
        <taxon>Eukaryota</taxon>
        <taxon>Viridiplantae</taxon>
        <taxon>Streptophyta</taxon>
        <taxon>Embryophyta</taxon>
        <taxon>Tracheophyta</taxon>
        <taxon>Spermatophyta</taxon>
        <taxon>Magnoliopsida</taxon>
        <taxon>Liliopsida</taxon>
        <taxon>Poales</taxon>
        <taxon>Poaceae</taxon>
        <taxon>PACMAD clade</taxon>
        <taxon>Arundinoideae</taxon>
        <taxon>Arundineae</taxon>
        <taxon>Arundo</taxon>
    </lineage>
</organism>
<evidence type="ECO:0000313" key="1">
    <source>
        <dbReference type="EMBL" id="JAD99602.1"/>
    </source>
</evidence>
<dbReference type="EMBL" id="GBRH01198293">
    <property type="protein sequence ID" value="JAD99602.1"/>
    <property type="molecule type" value="Transcribed_RNA"/>
</dbReference>